<keyword evidence="6" id="KW-0500">Molybdenum</keyword>
<keyword evidence="4 6" id="KW-0501">Molybdenum cofactor biosynthesis</keyword>
<dbReference type="Pfam" id="PF00994">
    <property type="entry name" value="MoCF_biosynth"/>
    <property type="match status" value="1"/>
</dbReference>
<proteinExistence type="inferred from homology"/>
<comment type="similarity">
    <text evidence="3 6">Belongs to the MoeA family.</text>
</comment>
<dbReference type="NCBIfam" id="NF045515">
    <property type="entry name" value="Glp_gephyrin"/>
    <property type="match status" value="1"/>
</dbReference>
<dbReference type="Gene3D" id="2.170.190.11">
    <property type="entry name" value="Molybdopterin biosynthesis moea protein, domain 3"/>
    <property type="match status" value="1"/>
</dbReference>
<dbReference type="SUPFAM" id="SSF63882">
    <property type="entry name" value="MoeA N-terminal region -like"/>
    <property type="match status" value="1"/>
</dbReference>
<dbReference type="SMART" id="SM00852">
    <property type="entry name" value="MoCF_biosynth"/>
    <property type="match status" value="1"/>
</dbReference>
<comment type="catalytic activity">
    <reaction evidence="5">
        <text>adenylyl-molybdopterin + molybdate = Mo-molybdopterin + AMP + H(+)</text>
        <dbReference type="Rhea" id="RHEA:35047"/>
        <dbReference type="ChEBI" id="CHEBI:15378"/>
        <dbReference type="ChEBI" id="CHEBI:36264"/>
        <dbReference type="ChEBI" id="CHEBI:62727"/>
        <dbReference type="ChEBI" id="CHEBI:71302"/>
        <dbReference type="ChEBI" id="CHEBI:456215"/>
        <dbReference type="EC" id="2.10.1.1"/>
    </reaction>
</comment>
<dbReference type="EMBL" id="CP019082">
    <property type="protein sequence ID" value="APW63431.1"/>
    <property type="molecule type" value="Genomic_DNA"/>
</dbReference>
<dbReference type="GO" id="GO:0005829">
    <property type="term" value="C:cytosol"/>
    <property type="evidence" value="ECO:0007669"/>
    <property type="project" value="TreeGrafter"/>
</dbReference>
<dbReference type="PANTHER" id="PTHR10192">
    <property type="entry name" value="MOLYBDOPTERIN BIOSYNTHESIS PROTEIN"/>
    <property type="match status" value="1"/>
</dbReference>
<dbReference type="EC" id="2.10.1.1" evidence="6"/>
<dbReference type="GO" id="GO:0061599">
    <property type="term" value="F:molybdopterin molybdotransferase activity"/>
    <property type="evidence" value="ECO:0007669"/>
    <property type="project" value="UniProtKB-UniRule"/>
</dbReference>
<dbReference type="Proteomes" id="UP000186309">
    <property type="component" value="Chromosome"/>
</dbReference>
<dbReference type="PROSITE" id="PS01079">
    <property type="entry name" value="MOCF_BIOSYNTHESIS_2"/>
    <property type="match status" value="1"/>
</dbReference>
<dbReference type="InterPro" id="IPR036135">
    <property type="entry name" value="MoeA_linker/N_sf"/>
</dbReference>
<keyword evidence="6" id="KW-0479">Metal-binding</keyword>
<evidence type="ECO:0000313" key="9">
    <source>
        <dbReference type="Proteomes" id="UP000186309"/>
    </source>
</evidence>
<gene>
    <name evidence="8" type="primary">moeA</name>
    <name evidence="8" type="ORF">BSF38_04998</name>
</gene>
<dbReference type="InterPro" id="IPR005111">
    <property type="entry name" value="MoeA_C_domain_IV"/>
</dbReference>
<evidence type="ECO:0000256" key="3">
    <source>
        <dbReference type="ARBA" id="ARBA00010763"/>
    </source>
</evidence>
<evidence type="ECO:0000256" key="4">
    <source>
        <dbReference type="ARBA" id="ARBA00023150"/>
    </source>
</evidence>
<comment type="pathway">
    <text evidence="2 6">Cofactor biosynthesis; molybdopterin biosynthesis.</text>
</comment>
<evidence type="ECO:0000256" key="5">
    <source>
        <dbReference type="ARBA" id="ARBA00047317"/>
    </source>
</evidence>
<dbReference type="UniPathway" id="UPA00344"/>
<protein>
    <recommendedName>
        <fullName evidence="6">Molybdopterin molybdenumtransferase</fullName>
        <ecNumber evidence="6">2.10.1.1</ecNumber>
    </recommendedName>
</protein>
<evidence type="ECO:0000256" key="2">
    <source>
        <dbReference type="ARBA" id="ARBA00005046"/>
    </source>
</evidence>
<reference evidence="9" key="1">
    <citation type="submission" date="2016-12" db="EMBL/GenBank/DDBJ databases">
        <title>Comparative genomics of four Isosphaeraceae planctomycetes: a common pool of plasmids and glycoside hydrolase genes.</title>
        <authorList>
            <person name="Ivanova A."/>
        </authorList>
    </citation>
    <scope>NUCLEOTIDE SEQUENCE [LARGE SCALE GENOMIC DNA]</scope>
    <source>
        <strain evidence="9">PX4</strain>
    </source>
</reference>
<dbReference type="RefSeq" id="WP_076349770.1">
    <property type="nucleotide sequence ID" value="NZ_CP019082.1"/>
</dbReference>
<dbReference type="InterPro" id="IPR036425">
    <property type="entry name" value="MoaB/Mog-like_dom_sf"/>
</dbReference>
<dbReference type="Gene3D" id="2.40.340.10">
    <property type="entry name" value="MoeA, C-terminal, domain IV"/>
    <property type="match status" value="1"/>
</dbReference>
<evidence type="ECO:0000256" key="6">
    <source>
        <dbReference type="RuleBase" id="RU365090"/>
    </source>
</evidence>
<dbReference type="Pfam" id="PF03453">
    <property type="entry name" value="MoeA_N"/>
    <property type="match status" value="1"/>
</dbReference>
<dbReference type="InterPro" id="IPR038987">
    <property type="entry name" value="MoeA-like"/>
</dbReference>
<accession>A0A1U7CWY0</accession>
<dbReference type="STRING" id="1387353.BSF38_04998"/>
<dbReference type="GO" id="GO:0046872">
    <property type="term" value="F:metal ion binding"/>
    <property type="evidence" value="ECO:0007669"/>
    <property type="project" value="UniProtKB-UniRule"/>
</dbReference>
<evidence type="ECO:0000259" key="7">
    <source>
        <dbReference type="SMART" id="SM00852"/>
    </source>
</evidence>
<dbReference type="GO" id="GO:0006777">
    <property type="term" value="P:Mo-molybdopterin cofactor biosynthetic process"/>
    <property type="evidence" value="ECO:0007669"/>
    <property type="project" value="UniProtKB-UniRule"/>
</dbReference>
<organism evidence="8 9">
    <name type="scientific">Paludisphaera borealis</name>
    <dbReference type="NCBI Taxonomy" id="1387353"/>
    <lineage>
        <taxon>Bacteria</taxon>
        <taxon>Pseudomonadati</taxon>
        <taxon>Planctomycetota</taxon>
        <taxon>Planctomycetia</taxon>
        <taxon>Isosphaerales</taxon>
        <taxon>Isosphaeraceae</taxon>
        <taxon>Paludisphaera</taxon>
    </lineage>
</organism>
<dbReference type="SUPFAM" id="SSF63867">
    <property type="entry name" value="MoeA C-terminal domain-like"/>
    <property type="match status" value="1"/>
</dbReference>
<name>A0A1U7CWY0_9BACT</name>
<evidence type="ECO:0000256" key="1">
    <source>
        <dbReference type="ARBA" id="ARBA00002901"/>
    </source>
</evidence>
<feature type="domain" description="MoaB/Mog" evidence="7">
    <location>
        <begin position="176"/>
        <end position="319"/>
    </location>
</feature>
<comment type="function">
    <text evidence="1 6">Catalyzes the insertion of molybdate into adenylated molybdopterin with the concomitant release of AMP.</text>
</comment>
<dbReference type="SUPFAM" id="SSF53218">
    <property type="entry name" value="Molybdenum cofactor biosynthesis proteins"/>
    <property type="match status" value="1"/>
</dbReference>
<dbReference type="AlphaFoldDB" id="A0A1U7CWY0"/>
<keyword evidence="6" id="KW-0460">Magnesium</keyword>
<dbReference type="PANTHER" id="PTHR10192:SF5">
    <property type="entry name" value="GEPHYRIN"/>
    <property type="match status" value="1"/>
</dbReference>
<dbReference type="InterPro" id="IPR001453">
    <property type="entry name" value="MoaB/Mog_dom"/>
</dbReference>
<keyword evidence="6 8" id="KW-0808">Transferase</keyword>
<evidence type="ECO:0000313" key="8">
    <source>
        <dbReference type="EMBL" id="APW63431.1"/>
    </source>
</evidence>
<dbReference type="KEGG" id="pbor:BSF38_04998"/>
<sequence>MLSMNEALVRVLEQARALRAVDCDLESALGLTLAQDVVADADQPPFDKALVDGYAVRSVDLVRPPFRLELGETILAGQIPQRPLGDREAATITTGAPLPPGADAVIMHERTRRIGHTIEIEEHEIKPGLNRLPQGKVYRADDRLIPSGTRLTPATLGVLAAVGAASVRVIPRPRVAIIPTGDELVDFRQPPGPGRIRNSNAVMLRGFVDGLTSETWTSPILGDEPEALKEGLRPALDFDVVLVMGGVSAGQKDLVPHTLEALNVRPIFHKIRIKPGKPLWFGVGSPRADRPGPLVFGLPGNPLSVLVNFLVFVRPVLHVLAGAAADDDRIEVRLATRVSHRNTLTTYLPARILRESLVPGEPLRVEALDWSGSADLLSAAVADGFLILPEVKETYEAGEIVGFLPLR</sequence>
<dbReference type="OrthoDB" id="9804758at2"/>
<dbReference type="InterPro" id="IPR008284">
    <property type="entry name" value="MoCF_biosynth_CS"/>
</dbReference>
<dbReference type="Gene3D" id="3.90.105.10">
    <property type="entry name" value="Molybdopterin biosynthesis moea protein, domain 2"/>
    <property type="match status" value="1"/>
</dbReference>
<dbReference type="InterPro" id="IPR005110">
    <property type="entry name" value="MoeA_linker/N"/>
</dbReference>
<dbReference type="CDD" id="cd00887">
    <property type="entry name" value="MoeA"/>
    <property type="match status" value="1"/>
</dbReference>
<dbReference type="Gene3D" id="3.40.980.10">
    <property type="entry name" value="MoaB/Mog-like domain"/>
    <property type="match status" value="1"/>
</dbReference>
<comment type="cofactor">
    <cofactor evidence="6">
        <name>Mg(2+)</name>
        <dbReference type="ChEBI" id="CHEBI:18420"/>
    </cofactor>
</comment>
<keyword evidence="9" id="KW-1185">Reference proteome</keyword>
<dbReference type="InterPro" id="IPR036688">
    <property type="entry name" value="MoeA_C_domain_IV_sf"/>
</dbReference>
<dbReference type="Pfam" id="PF03454">
    <property type="entry name" value="MoeA_C"/>
    <property type="match status" value="1"/>
</dbReference>